<dbReference type="PANTHER" id="PTHR12829">
    <property type="entry name" value="N6-ADENOSINE-METHYLTRANSFERASE"/>
    <property type="match status" value="1"/>
</dbReference>
<gene>
    <name evidence="3" type="ORF">T310_0701</name>
</gene>
<dbReference type="AlphaFoldDB" id="A0A0F4Z406"/>
<dbReference type="Pfam" id="PF05063">
    <property type="entry name" value="MT-A70"/>
    <property type="match status" value="1"/>
</dbReference>
<accession>A0A0F4Z406</accession>
<evidence type="ECO:0000256" key="1">
    <source>
        <dbReference type="PROSITE-ProRule" id="PRU00489"/>
    </source>
</evidence>
<dbReference type="GO" id="GO:0005634">
    <property type="term" value="C:nucleus"/>
    <property type="evidence" value="ECO:0007669"/>
    <property type="project" value="TreeGrafter"/>
</dbReference>
<dbReference type="Proteomes" id="UP000053958">
    <property type="component" value="Unassembled WGS sequence"/>
</dbReference>
<dbReference type="PANTHER" id="PTHR12829:SF4">
    <property type="entry name" value="N(6)-ADENINE-SPECIFIC METHYLTRANSFERASE METTL4"/>
    <property type="match status" value="1"/>
</dbReference>
<feature type="region of interest" description="Disordered" evidence="2">
    <location>
        <begin position="131"/>
        <end position="174"/>
    </location>
</feature>
<sequence>MATSSILYRNNEGTVFLIDIPTSIVLAQHLPSPSHQKTSSLETGRERPAPRKQLYSVPALETPFPSPPEPKSDAARARVLARIPVSERQFHEGIVSFVRQGLEQIRDSFEGVSAGAEKRMWCLPRKVMQREQPEKTIFSAEEPVSDEADSDRPTKKSRTNTTMGSNDGCHITRPLLHLPHEPKTEISGVNPTESRPGPPLILSPSVNEFESLLELRNVEVQNPSATPTVIRAYCGTASPAEESTQQDYAAFNIPPESCFVLCTLRMQSAQPRSHSPIPGLPGNRKFNLILLDPPWPNRSVRRAANYATHAYSDMDGLSRMIRDIILQHLHDGHQDHPDVEHQRGEQDLVAIWVTNKEKSRIAAYDAIRSAGLSVCEEWVWIKTTTQGEPVTPLDGLWRKPYEILVIGKRGEKDNNNRDDSSHTTGDLSPQRRLIAGVPDVHSRKPNLKELFEAAFFDSSSARGRTRYSALEVFARNLTAGWCACGDEVLKFNHDEWWFEE</sequence>
<dbReference type="OrthoDB" id="61116at2759"/>
<dbReference type="InterPro" id="IPR007757">
    <property type="entry name" value="MT-A70-like"/>
</dbReference>
<feature type="compositionally biased region" description="Basic and acidic residues" evidence="2">
    <location>
        <begin position="409"/>
        <end position="421"/>
    </location>
</feature>
<dbReference type="EMBL" id="LASV01000029">
    <property type="protein sequence ID" value="KKA25249.1"/>
    <property type="molecule type" value="Genomic_DNA"/>
</dbReference>
<evidence type="ECO:0000256" key="2">
    <source>
        <dbReference type="SAM" id="MobiDB-lite"/>
    </source>
</evidence>
<name>A0A0F4Z406_RASE3</name>
<reference evidence="3 4" key="1">
    <citation type="submission" date="2015-04" db="EMBL/GenBank/DDBJ databases">
        <authorList>
            <person name="Heijne W.H."/>
            <person name="Fedorova N.D."/>
            <person name="Nierman W.C."/>
            <person name="Vollebregt A.W."/>
            <person name="Zhao Z."/>
            <person name="Wu L."/>
            <person name="Kumar M."/>
            <person name="Stam H."/>
            <person name="van den Berg M.A."/>
            <person name="Pel H.J."/>
        </authorList>
    </citation>
    <scope>NUCLEOTIDE SEQUENCE [LARGE SCALE GENOMIC DNA]</scope>
    <source>
        <strain evidence="3 4">CBS 393.64</strain>
    </source>
</reference>
<protein>
    <submittedName>
        <fullName evidence="3">MT-A70 family</fullName>
    </submittedName>
</protein>
<proteinExistence type="inferred from homology"/>
<organism evidence="3 4">
    <name type="scientific">Rasamsonia emersonii (strain ATCC 16479 / CBS 393.64 / IMI 116815)</name>
    <dbReference type="NCBI Taxonomy" id="1408163"/>
    <lineage>
        <taxon>Eukaryota</taxon>
        <taxon>Fungi</taxon>
        <taxon>Dikarya</taxon>
        <taxon>Ascomycota</taxon>
        <taxon>Pezizomycotina</taxon>
        <taxon>Eurotiomycetes</taxon>
        <taxon>Eurotiomycetidae</taxon>
        <taxon>Eurotiales</taxon>
        <taxon>Trichocomaceae</taxon>
        <taxon>Rasamsonia</taxon>
    </lineage>
</organism>
<comment type="caution">
    <text evidence="3">The sequence shown here is derived from an EMBL/GenBank/DDBJ whole genome shotgun (WGS) entry which is preliminary data.</text>
</comment>
<evidence type="ECO:0000313" key="3">
    <source>
        <dbReference type="EMBL" id="KKA25249.1"/>
    </source>
</evidence>
<feature type="region of interest" description="Disordered" evidence="2">
    <location>
        <begin position="409"/>
        <end position="430"/>
    </location>
</feature>
<evidence type="ECO:0000313" key="4">
    <source>
        <dbReference type="Proteomes" id="UP000053958"/>
    </source>
</evidence>
<dbReference type="GeneID" id="25312755"/>
<feature type="region of interest" description="Disordered" evidence="2">
    <location>
        <begin position="29"/>
        <end position="73"/>
    </location>
</feature>
<dbReference type="GO" id="GO:0008168">
    <property type="term" value="F:methyltransferase activity"/>
    <property type="evidence" value="ECO:0007669"/>
    <property type="project" value="TreeGrafter"/>
</dbReference>
<dbReference type="PROSITE" id="PS51143">
    <property type="entry name" value="MT_A70"/>
    <property type="match status" value="1"/>
</dbReference>
<dbReference type="RefSeq" id="XP_013331861.1">
    <property type="nucleotide sequence ID" value="XM_013476407.1"/>
</dbReference>
<feature type="compositionally biased region" description="Polar residues" evidence="2">
    <location>
        <begin position="31"/>
        <end position="42"/>
    </location>
</feature>
<keyword evidence="4" id="KW-1185">Reference proteome</keyword>
<dbReference type="STRING" id="1408163.A0A0F4Z406"/>
<comment type="similarity">
    <text evidence="1">Belongs to the MT-A70-like family.</text>
</comment>